<sequence length="157" mass="17451">MGDNPGALDKKQKQQQSRAFCEIALTETLVSTHPLAKSTMSVRGRSVRRRVGQAVEKRRQRGGRGCGRQLIRTRRRNKGPRWRRRNAAETAPLLEPASAHVPGSKTEAELAAAPPSKRKRADDNAANGEVDDLIIYVTFSAQPMGYHVVTTWVSTRH</sequence>
<dbReference type="AlphaFoldDB" id="A0A9D3Z117"/>
<reference evidence="2" key="2">
    <citation type="submission" date="2020-11" db="EMBL/GenBank/DDBJ databases">
        <authorList>
            <person name="McCartney M.A."/>
            <person name="Auch B."/>
            <person name="Kono T."/>
            <person name="Mallez S."/>
            <person name="Becker A."/>
            <person name="Gohl D.M."/>
            <person name="Silverstein K.A.T."/>
            <person name="Koren S."/>
            <person name="Bechman K.B."/>
            <person name="Herman A."/>
            <person name="Abrahante J.E."/>
            <person name="Garbe J."/>
        </authorList>
    </citation>
    <scope>NUCLEOTIDE SEQUENCE</scope>
    <source>
        <strain evidence="2">Duluth1</strain>
        <tissue evidence="2">Whole animal</tissue>
    </source>
</reference>
<keyword evidence="3" id="KW-1185">Reference proteome</keyword>
<evidence type="ECO:0000313" key="3">
    <source>
        <dbReference type="Proteomes" id="UP000828390"/>
    </source>
</evidence>
<name>A0A9D3Z117_DREPO</name>
<reference evidence="2" key="1">
    <citation type="journal article" date="2019" name="bioRxiv">
        <title>The Genome of the Zebra Mussel, Dreissena polymorpha: A Resource for Invasive Species Research.</title>
        <authorList>
            <person name="McCartney M.A."/>
            <person name="Auch B."/>
            <person name="Kono T."/>
            <person name="Mallez S."/>
            <person name="Zhang Y."/>
            <person name="Obille A."/>
            <person name="Becker A."/>
            <person name="Abrahante J.E."/>
            <person name="Garbe J."/>
            <person name="Badalamenti J.P."/>
            <person name="Herman A."/>
            <person name="Mangelson H."/>
            <person name="Liachko I."/>
            <person name="Sullivan S."/>
            <person name="Sone E.D."/>
            <person name="Koren S."/>
            <person name="Silverstein K.A.T."/>
            <person name="Beckman K.B."/>
            <person name="Gohl D.M."/>
        </authorList>
    </citation>
    <scope>NUCLEOTIDE SEQUENCE</scope>
    <source>
        <strain evidence="2">Duluth1</strain>
        <tissue evidence="2">Whole animal</tissue>
    </source>
</reference>
<comment type="caution">
    <text evidence="2">The sequence shown here is derived from an EMBL/GenBank/DDBJ whole genome shotgun (WGS) entry which is preliminary data.</text>
</comment>
<protein>
    <submittedName>
        <fullName evidence="2">Uncharacterized protein</fullName>
    </submittedName>
</protein>
<gene>
    <name evidence="2" type="ORF">DPMN_069393</name>
</gene>
<dbReference type="Proteomes" id="UP000828390">
    <property type="component" value="Unassembled WGS sequence"/>
</dbReference>
<evidence type="ECO:0000256" key="1">
    <source>
        <dbReference type="SAM" id="MobiDB-lite"/>
    </source>
</evidence>
<feature type="region of interest" description="Disordered" evidence="1">
    <location>
        <begin position="40"/>
        <end position="125"/>
    </location>
</feature>
<accession>A0A9D3Z117</accession>
<organism evidence="2 3">
    <name type="scientific">Dreissena polymorpha</name>
    <name type="common">Zebra mussel</name>
    <name type="synonym">Mytilus polymorpha</name>
    <dbReference type="NCBI Taxonomy" id="45954"/>
    <lineage>
        <taxon>Eukaryota</taxon>
        <taxon>Metazoa</taxon>
        <taxon>Spiralia</taxon>
        <taxon>Lophotrochozoa</taxon>
        <taxon>Mollusca</taxon>
        <taxon>Bivalvia</taxon>
        <taxon>Autobranchia</taxon>
        <taxon>Heteroconchia</taxon>
        <taxon>Euheterodonta</taxon>
        <taxon>Imparidentia</taxon>
        <taxon>Neoheterodontei</taxon>
        <taxon>Myida</taxon>
        <taxon>Dreissenoidea</taxon>
        <taxon>Dreissenidae</taxon>
        <taxon>Dreissena</taxon>
    </lineage>
</organism>
<dbReference type="EMBL" id="JAIWYP010000014">
    <property type="protein sequence ID" value="KAH3709927.1"/>
    <property type="molecule type" value="Genomic_DNA"/>
</dbReference>
<proteinExistence type="predicted"/>
<feature type="compositionally biased region" description="Basic residues" evidence="1">
    <location>
        <begin position="71"/>
        <end position="85"/>
    </location>
</feature>
<evidence type="ECO:0000313" key="2">
    <source>
        <dbReference type="EMBL" id="KAH3709927.1"/>
    </source>
</evidence>